<proteinExistence type="predicted"/>
<dbReference type="Gene3D" id="3.40.50.1390">
    <property type="entry name" value="Resolvase, N-terminal catalytic domain"/>
    <property type="match status" value="1"/>
</dbReference>
<evidence type="ECO:0008006" key="5">
    <source>
        <dbReference type="Google" id="ProtNLM"/>
    </source>
</evidence>
<dbReference type="SUPFAM" id="SSF53041">
    <property type="entry name" value="Resolvase-like"/>
    <property type="match status" value="1"/>
</dbReference>
<dbReference type="GO" id="GO:0003677">
    <property type="term" value="F:DNA binding"/>
    <property type="evidence" value="ECO:0007669"/>
    <property type="project" value="InterPro"/>
</dbReference>
<gene>
    <name evidence="3" type="ORF">NW74_00755</name>
</gene>
<dbReference type="InterPro" id="IPR036162">
    <property type="entry name" value="Resolvase-like_N_sf"/>
</dbReference>
<reference evidence="3 4" key="1">
    <citation type="submission" date="2014-10" db="EMBL/GenBank/DDBJ databases">
        <title>Complete genome sequence of Parvimonas micra KCOM 1535 (= ChDC B708).</title>
        <authorList>
            <person name="Kook J.-K."/>
            <person name="Park S.-N."/>
            <person name="Lim Y.K."/>
            <person name="Roh H."/>
        </authorList>
    </citation>
    <scope>NUCLEOTIDE SEQUENCE [LARGE SCALE GENOMIC DNA]</scope>
    <source>
        <strain evidence="4">KCOM 1535 / ChDC B708</strain>
    </source>
</reference>
<sequence>MSNTKITGQTALYERLSRDDEMQGESNFITNQKQLLESYAKRNGFVNIYHYTDDGVSGTTFDRKGFQKMIKAVEENKVSTVIVKDMSRFGRDYLKVGFYTEILFKEKGVRFIAINNGIDSEKQAESDFTPFLNIMNEWYARDTSRKIQSIFRARMEEGKRVSPSVPYGYYRNPKNKQELLVDKESAKVVKRIYRLVIEGYGVTHIADILTKDKVLIPSAYAQIHYPENNHSSKKRGIEDPYFWTPTTVGYILEKREYMGHTVLGKTICLDYKTKKRRKAKEDELIIFKNTHKAIIDEETWNNAQRLRKTVRRSPKYGTTSHPFTGLLICADCGGKLSYREPAEYKEKKYDCDYYFVCQHYRHRKGSCSIALHQGKNSE</sequence>
<dbReference type="Proteomes" id="UP000031386">
    <property type="component" value="Chromosome"/>
</dbReference>
<dbReference type="EMBL" id="CP009761">
    <property type="protein sequence ID" value="AIZ36002.1"/>
    <property type="molecule type" value="Genomic_DNA"/>
</dbReference>
<dbReference type="PANTHER" id="PTHR30461:SF23">
    <property type="entry name" value="DNA RECOMBINASE-RELATED"/>
    <property type="match status" value="1"/>
</dbReference>
<dbReference type="KEGG" id="pmic:NW74_00755"/>
<dbReference type="Pfam" id="PF07508">
    <property type="entry name" value="Recombinase"/>
    <property type="match status" value="1"/>
</dbReference>
<evidence type="ECO:0000259" key="2">
    <source>
        <dbReference type="PROSITE" id="PS51737"/>
    </source>
</evidence>
<feature type="domain" description="Resolvase/invertase-type recombinase catalytic" evidence="1">
    <location>
        <begin position="9"/>
        <end position="158"/>
    </location>
</feature>
<dbReference type="AlphaFoldDB" id="A0A0B4RZJ3"/>
<dbReference type="PROSITE" id="PS51736">
    <property type="entry name" value="RECOMBINASES_3"/>
    <property type="match status" value="1"/>
</dbReference>
<dbReference type="GO" id="GO:0000150">
    <property type="term" value="F:DNA strand exchange activity"/>
    <property type="evidence" value="ECO:0007669"/>
    <property type="project" value="InterPro"/>
</dbReference>
<dbReference type="SMART" id="SM00857">
    <property type="entry name" value="Resolvase"/>
    <property type="match status" value="1"/>
</dbReference>
<dbReference type="Pfam" id="PF13408">
    <property type="entry name" value="Zn_ribbon_recom"/>
    <property type="match status" value="1"/>
</dbReference>
<dbReference type="CDD" id="cd03770">
    <property type="entry name" value="SR_TndX_transposase"/>
    <property type="match status" value="1"/>
</dbReference>
<accession>A0A0B4RZJ3</accession>
<keyword evidence="4" id="KW-1185">Reference proteome</keyword>
<dbReference type="InterPro" id="IPR038109">
    <property type="entry name" value="DNA_bind_recomb_sf"/>
</dbReference>
<dbReference type="STRING" id="33033.NW74_00755"/>
<name>A0A0B4RZJ3_9FIRM</name>
<dbReference type="InterPro" id="IPR025827">
    <property type="entry name" value="Zn_ribbon_recom_dom"/>
</dbReference>
<evidence type="ECO:0000313" key="4">
    <source>
        <dbReference type="Proteomes" id="UP000031386"/>
    </source>
</evidence>
<evidence type="ECO:0000313" key="3">
    <source>
        <dbReference type="EMBL" id="AIZ36002.1"/>
    </source>
</evidence>
<dbReference type="PANTHER" id="PTHR30461">
    <property type="entry name" value="DNA-INVERTASE FROM LAMBDOID PROPHAGE"/>
    <property type="match status" value="1"/>
</dbReference>
<dbReference type="Gene3D" id="3.90.1750.20">
    <property type="entry name" value="Putative Large Serine Recombinase, Chain B, Domain 2"/>
    <property type="match status" value="1"/>
</dbReference>
<dbReference type="Pfam" id="PF00239">
    <property type="entry name" value="Resolvase"/>
    <property type="match status" value="1"/>
</dbReference>
<dbReference type="OrthoDB" id="9784557at2"/>
<feature type="domain" description="Recombinase" evidence="2">
    <location>
        <begin position="166"/>
        <end position="313"/>
    </location>
</feature>
<dbReference type="InterPro" id="IPR011109">
    <property type="entry name" value="DNA_bind_recombinase_dom"/>
</dbReference>
<evidence type="ECO:0000259" key="1">
    <source>
        <dbReference type="PROSITE" id="PS51736"/>
    </source>
</evidence>
<protein>
    <recommendedName>
        <fullName evidence="5">Recombinase</fullName>
    </recommendedName>
</protein>
<organism evidence="3 4">
    <name type="scientific">Parvimonas micra</name>
    <dbReference type="NCBI Taxonomy" id="33033"/>
    <lineage>
        <taxon>Bacteria</taxon>
        <taxon>Bacillati</taxon>
        <taxon>Bacillota</taxon>
        <taxon>Tissierellia</taxon>
        <taxon>Tissierellales</taxon>
        <taxon>Peptoniphilaceae</taxon>
        <taxon>Parvimonas</taxon>
    </lineage>
</organism>
<dbReference type="InterPro" id="IPR050639">
    <property type="entry name" value="SSR_resolvase"/>
</dbReference>
<dbReference type="InterPro" id="IPR006119">
    <property type="entry name" value="Resolv_N"/>
</dbReference>
<dbReference type="PROSITE" id="PS51737">
    <property type="entry name" value="RECOMBINASE_DNA_BIND"/>
    <property type="match status" value="1"/>
</dbReference>